<keyword evidence="9" id="KW-1185">Reference proteome</keyword>
<feature type="transmembrane region" description="Helical" evidence="6">
    <location>
        <begin position="87"/>
        <end position="106"/>
    </location>
</feature>
<dbReference type="EMBL" id="SWKR01000002">
    <property type="protein sequence ID" value="TKD51417.1"/>
    <property type="molecule type" value="Genomic_DNA"/>
</dbReference>
<organism evidence="8 9">
    <name type="scientific">Sphingomonas baiyangensis</name>
    <dbReference type="NCBI Taxonomy" id="2572576"/>
    <lineage>
        <taxon>Bacteria</taxon>
        <taxon>Pseudomonadati</taxon>
        <taxon>Pseudomonadota</taxon>
        <taxon>Alphaproteobacteria</taxon>
        <taxon>Sphingomonadales</taxon>
        <taxon>Sphingomonadaceae</taxon>
        <taxon>Sphingomonas</taxon>
    </lineage>
</organism>
<dbReference type="AlphaFoldDB" id="A0A4U1L3E3"/>
<comment type="subcellular location">
    <subcellularLocation>
        <location evidence="1">Cell membrane</location>
        <topology evidence="1">Multi-pass membrane protein</topology>
    </subcellularLocation>
</comment>
<dbReference type="InterPro" id="IPR047689">
    <property type="entry name" value="CopD"/>
</dbReference>
<evidence type="ECO:0000256" key="3">
    <source>
        <dbReference type="ARBA" id="ARBA00022692"/>
    </source>
</evidence>
<dbReference type="OrthoDB" id="6053803at2"/>
<dbReference type="PANTHER" id="PTHR34820:SF4">
    <property type="entry name" value="INNER MEMBRANE PROTEIN YEBZ"/>
    <property type="match status" value="1"/>
</dbReference>
<dbReference type="PANTHER" id="PTHR34820">
    <property type="entry name" value="INNER MEMBRANE PROTEIN YEBZ"/>
    <property type="match status" value="1"/>
</dbReference>
<keyword evidence="2" id="KW-1003">Cell membrane</keyword>
<evidence type="ECO:0000313" key="8">
    <source>
        <dbReference type="EMBL" id="TKD51417.1"/>
    </source>
</evidence>
<dbReference type="Pfam" id="PF05425">
    <property type="entry name" value="CopD"/>
    <property type="match status" value="1"/>
</dbReference>
<evidence type="ECO:0000259" key="7">
    <source>
        <dbReference type="Pfam" id="PF05425"/>
    </source>
</evidence>
<dbReference type="NCBIfam" id="NF033808">
    <property type="entry name" value="copper_CopD"/>
    <property type="match status" value="1"/>
</dbReference>
<protein>
    <submittedName>
        <fullName evidence="8">Copper homeostasis membrane protein CopD</fullName>
    </submittedName>
</protein>
<comment type="caution">
    <text evidence="8">The sequence shown here is derived from an EMBL/GenBank/DDBJ whole genome shotgun (WGS) entry which is preliminary data.</text>
</comment>
<dbReference type="GO" id="GO:0005886">
    <property type="term" value="C:plasma membrane"/>
    <property type="evidence" value="ECO:0007669"/>
    <property type="project" value="UniProtKB-SubCell"/>
</dbReference>
<feature type="transmembrane region" description="Helical" evidence="6">
    <location>
        <begin position="277"/>
        <end position="296"/>
    </location>
</feature>
<name>A0A4U1L3E3_9SPHN</name>
<evidence type="ECO:0000256" key="6">
    <source>
        <dbReference type="SAM" id="Phobius"/>
    </source>
</evidence>
<feature type="transmembrane region" description="Helical" evidence="6">
    <location>
        <begin position="150"/>
        <end position="171"/>
    </location>
</feature>
<dbReference type="InterPro" id="IPR008457">
    <property type="entry name" value="Cu-R_CopD_dom"/>
</dbReference>
<feature type="domain" description="Copper resistance protein D" evidence="7">
    <location>
        <begin position="188"/>
        <end position="294"/>
    </location>
</feature>
<sequence>MDSAGIGIRFALYLDLMLATGLAVFALANSRAVAGLTVRTWIAVLGLLGLLLSVCGLLLLAAGMLGLSVAEVDVDTLQMVLSGTSVGAAWTMRMAALVLATGAAFLIGRASGALPVCASALAIAVATLAWSGHGAMNEGTAGWLHLVADIAHLLAAAVWTGALFALVLLVARPAQRVDAAHLELTHGALHGFATMGTIIVAVTVVTGLANILLVVGPAAFPQLPFTLYGQLLLAKLALFVVMLALAAANRFRLTPTLLVAMADGDHRLAMAALRRSVAVETGCAVAILALVAWLGTLEPAGG</sequence>
<gene>
    <name evidence="8" type="primary">copD</name>
    <name evidence="8" type="ORF">FBR43_12125</name>
</gene>
<dbReference type="Proteomes" id="UP000309138">
    <property type="component" value="Unassembled WGS sequence"/>
</dbReference>
<dbReference type="RefSeq" id="WP_136943360.1">
    <property type="nucleotide sequence ID" value="NZ_SWKR01000002.1"/>
</dbReference>
<reference evidence="8 9" key="1">
    <citation type="submission" date="2019-04" db="EMBL/GenBank/DDBJ databases">
        <authorList>
            <person name="Yang Y."/>
            <person name="Wei D."/>
        </authorList>
    </citation>
    <scope>NUCLEOTIDE SEQUENCE [LARGE SCALE GENOMIC DNA]</scope>
    <source>
        <strain evidence="8 9">L-1-4w-11</strain>
    </source>
</reference>
<dbReference type="GO" id="GO:0006825">
    <property type="term" value="P:copper ion transport"/>
    <property type="evidence" value="ECO:0007669"/>
    <property type="project" value="InterPro"/>
</dbReference>
<feature type="transmembrane region" description="Helical" evidence="6">
    <location>
        <begin position="40"/>
        <end position="67"/>
    </location>
</feature>
<keyword evidence="5 6" id="KW-0472">Membrane</keyword>
<accession>A0A4U1L3E3</accession>
<evidence type="ECO:0000256" key="2">
    <source>
        <dbReference type="ARBA" id="ARBA00022475"/>
    </source>
</evidence>
<evidence type="ECO:0000256" key="1">
    <source>
        <dbReference type="ARBA" id="ARBA00004651"/>
    </source>
</evidence>
<feature type="transmembrane region" description="Helical" evidence="6">
    <location>
        <begin position="113"/>
        <end position="130"/>
    </location>
</feature>
<evidence type="ECO:0000313" key="9">
    <source>
        <dbReference type="Proteomes" id="UP000309138"/>
    </source>
</evidence>
<keyword evidence="4 6" id="KW-1133">Transmembrane helix</keyword>
<dbReference type="InterPro" id="IPR032694">
    <property type="entry name" value="CopC/D"/>
</dbReference>
<feature type="transmembrane region" description="Helical" evidence="6">
    <location>
        <begin position="6"/>
        <end position="28"/>
    </location>
</feature>
<keyword evidence="3 6" id="KW-0812">Transmembrane</keyword>
<evidence type="ECO:0000256" key="5">
    <source>
        <dbReference type="ARBA" id="ARBA00023136"/>
    </source>
</evidence>
<proteinExistence type="predicted"/>
<feature type="transmembrane region" description="Helical" evidence="6">
    <location>
        <begin position="227"/>
        <end position="248"/>
    </location>
</feature>
<feature type="transmembrane region" description="Helical" evidence="6">
    <location>
        <begin position="192"/>
        <end position="215"/>
    </location>
</feature>
<evidence type="ECO:0000256" key="4">
    <source>
        <dbReference type="ARBA" id="ARBA00022989"/>
    </source>
</evidence>